<evidence type="ECO:0000256" key="3">
    <source>
        <dbReference type="ARBA" id="ARBA00023163"/>
    </source>
</evidence>
<feature type="compositionally biased region" description="Polar residues" evidence="5">
    <location>
        <begin position="69"/>
        <end position="79"/>
    </location>
</feature>
<feature type="region of interest" description="Disordered" evidence="5">
    <location>
        <begin position="264"/>
        <end position="361"/>
    </location>
</feature>
<dbReference type="Pfam" id="PF00010">
    <property type="entry name" value="HLH"/>
    <property type="match status" value="1"/>
</dbReference>
<dbReference type="FunFam" id="4.10.280.10:FF:000015">
    <property type="entry name" value="T-cell acute lymphocytic leukemia 1"/>
    <property type="match status" value="1"/>
</dbReference>
<keyword evidence="2" id="KW-0238">DNA-binding</keyword>
<dbReference type="CDD" id="cd19705">
    <property type="entry name" value="bHLH_TS_LYL1"/>
    <property type="match status" value="1"/>
</dbReference>
<evidence type="ECO:0000256" key="5">
    <source>
        <dbReference type="SAM" id="MobiDB-lite"/>
    </source>
</evidence>
<evidence type="ECO:0000256" key="4">
    <source>
        <dbReference type="ARBA" id="ARBA00075195"/>
    </source>
</evidence>
<dbReference type="PANTHER" id="PTHR13864:SF25">
    <property type="entry name" value="PROTEIN LYL-1-LIKE ISOFORM X1-RELATED"/>
    <property type="match status" value="1"/>
</dbReference>
<protein>
    <recommendedName>
        <fullName evidence="4">Stem cell protein</fullName>
    </recommendedName>
</protein>
<evidence type="ECO:0000313" key="8">
    <source>
        <dbReference type="Proteomes" id="UP001230051"/>
    </source>
</evidence>
<dbReference type="SUPFAM" id="SSF47459">
    <property type="entry name" value="HLH, helix-loop-helix DNA-binding domain"/>
    <property type="match status" value="1"/>
</dbReference>
<dbReference type="GO" id="GO:0046983">
    <property type="term" value="F:protein dimerization activity"/>
    <property type="evidence" value="ECO:0007669"/>
    <property type="project" value="InterPro"/>
</dbReference>
<feature type="compositionally biased region" description="Acidic residues" evidence="5">
    <location>
        <begin position="270"/>
        <end position="283"/>
    </location>
</feature>
<sequence>MMEKLDPQSSPPPPTPALSERESPERNASPPISSSPLNERDEAASTPQPQEASSPRDDASASCEEASEPVSTETVSSANRRGLASLPPNVPVISLGHSKPPPPASRCVPTTKLTALHPIPSLCPADSKLGQLASPQTHPISAMAPHLLPQYLPGHPFLNSGYLGSSGTFGVFSSRGIKRRPFTHFEVDISEGVCVPGPPQKMARRVFTNSRERWRQQNVNGAFSELRKLIPTHPPDKKLSKNEILRLAMKYINFLVKLLNDQASNQAGEGETEEEEEEEEEVEGTTMMGDPKKKASRSLEPQTDSDHASMSPKSVLPPKPGQVGGLRARDSSDSTVPMGTSPSSSCYGDTGSPESEEGADARHLVSNGLAVKEQTLLATTVSDHL</sequence>
<dbReference type="InterPro" id="IPR036638">
    <property type="entry name" value="HLH_DNA-bd_sf"/>
</dbReference>
<comment type="caution">
    <text evidence="7">The sequence shown here is derived from an EMBL/GenBank/DDBJ whole genome shotgun (WGS) entry which is preliminary data.</text>
</comment>
<dbReference type="SMART" id="SM00353">
    <property type="entry name" value="HLH"/>
    <property type="match status" value="1"/>
</dbReference>
<dbReference type="AlphaFoldDB" id="A0AAD8CME5"/>
<dbReference type="GO" id="GO:0000981">
    <property type="term" value="F:DNA-binding transcription factor activity, RNA polymerase II-specific"/>
    <property type="evidence" value="ECO:0007669"/>
    <property type="project" value="InterPro"/>
</dbReference>
<dbReference type="InterPro" id="IPR040238">
    <property type="entry name" value="TAL-like"/>
</dbReference>
<evidence type="ECO:0000313" key="7">
    <source>
        <dbReference type="EMBL" id="KAK1153744.1"/>
    </source>
</evidence>
<feature type="domain" description="BHLH" evidence="6">
    <location>
        <begin position="203"/>
        <end position="255"/>
    </location>
</feature>
<organism evidence="7 8">
    <name type="scientific">Acipenser oxyrinchus oxyrinchus</name>
    <dbReference type="NCBI Taxonomy" id="40147"/>
    <lineage>
        <taxon>Eukaryota</taxon>
        <taxon>Metazoa</taxon>
        <taxon>Chordata</taxon>
        <taxon>Craniata</taxon>
        <taxon>Vertebrata</taxon>
        <taxon>Euteleostomi</taxon>
        <taxon>Actinopterygii</taxon>
        <taxon>Chondrostei</taxon>
        <taxon>Acipenseriformes</taxon>
        <taxon>Acipenseridae</taxon>
        <taxon>Acipenser</taxon>
    </lineage>
</organism>
<dbReference type="InterPro" id="IPR011598">
    <property type="entry name" value="bHLH_dom"/>
</dbReference>
<keyword evidence="8" id="KW-1185">Reference proteome</keyword>
<reference evidence="7" key="1">
    <citation type="submission" date="2022-02" db="EMBL/GenBank/DDBJ databases">
        <title>Atlantic sturgeon de novo genome assembly.</title>
        <authorList>
            <person name="Stock M."/>
            <person name="Klopp C."/>
            <person name="Guiguen Y."/>
            <person name="Cabau C."/>
            <person name="Parinello H."/>
            <person name="Santidrian Yebra-Pimentel E."/>
            <person name="Kuhl H."/>
            <person name="Dirks R.P."/>
            <person name="Guessner J."/>
            <person name="Wuertz S."/>
            <person name="Du K."/>
            <person name="Schartl M."/>
        </authorList>
    </citation>
    <scope>NUCLEOTIDE SEQUENCE</scope>
    <source>
        <strain evidence="7">STURGEONOMICS-FGT-2020</strain>
        <tissue evidence="7">Whole blood</tissue>
    </source>
</reference>
<dbReference type="PANTHER" id="PTHR13864">
    <property type="entry name" value="T-CELL ACUTE LYMPHOCYTIC LEUKEMIA/STEM CELL LEUKEMIA-RELATED"/>
    <property type="match status" value="1"/>
</dbReference>
<dbReference type="GO" id="GO:0000978">
    <property type="term" value="F:RNA polymerase II cis-regulatory region sequence-specific DNA binding"/>
    <property type="evidence" value="ECO:0007669"/>
    <property type="project" value="TreeGrafter"/>
</dbReference>
<gene>
    <name evidence="7" type="primary">LYL1</name>
    <name evidence="7" type="ORF">AOXY_G29413</name>
</gene>
<name>A0AAD8CME5_ACIOX</name>
<dbReference type="PROSITE" id="PS50888">
    <property type="entry name" value="BHLH"/>
    <property type="match status" value="1"/>
</dbReference>
<proteinExistence type="predicted"/>
<evidence type="ECO:0000259" key="6">
    <source>
        <dbReference type="PROSITE" id="PS50888"/>
    </source>
</evidence>
<evidence type="ECO:0000256" key="1">
    <source>
        <dbReference type="ARBA" id="ARBA00023015"/>
    </source>
</evidence>
<keyword evidence="3" id="KW-0804">Transcription</keyword>
<dbReference type="Gene3D" id="4.10.280.10">
    <property type="entry name" value="Helix-loop-helix DNA-binding domain"/>
    <property type="match status" value="1"/>
</dbReference>
<evidence type="ECO:0000256" key="2">
    <source>
        <dbReference type="ARBA" id="ARBA00023125"/>
    </source>
</evidence>
<dbReference type="EMBL" id="JAGXEW010000039">
    <property type="protein sequence ID" value="KAK1153744.1"/>
    <property type="molecule type" value="Genomic_DNA"/>
</dbReference>
<keyword evidence="1" id="KW-0805">Transcription regulation</keyword>
<feature type="compositionally biased region" description="Polar residues" evidence="5">
    <location>
        <begin position="333"/>
        <end position="347"/>
    </location>
</feature>
<feature type="region of interest" description="Disordered" evidence="5">
    <location>
        <begin position="1"/>
        <end position="84"/>
    </location>
</feature>
<dbReference type="Proteomes" id="UP001230051">
    <property type="component" value="Unassembled WGS sequence"/>
</dbReference>
<accession>A0AAD8CME5</accession>